<feature type="domain" description="4'-phosphopantetheinyl transferase N-terminal" evidence="4">
    <location>
        <begin position="32"/>
        <end position="111"/>
    </location>
</feature>
<keyword evidence="2 5" id="KW-0808">Transferase</keyword>
<evidence type="ECO:0000256" key="1">
    <source>
        <dbReference type="ARBA" id="ARBA00010990"/>
    </source>
</evidence>
<dbReference type="SUPFAM" id="SSF56214">
    <property type="entry name" value="4'-phosphopantetheinyl transferase"/>
    <property type="match status" value="2"/>
</dbReference>
<dbReference type="PANTHER" id="PTHR12215:SF10">
    <property type="entry name" value="L-AMINOADIPATE-SEMIALDEHYDE DEHYDROGENASE-PHOSPHOPANTETHEINYL TRANSFERASE"/>
    <property type="match status" value="1"/>
</dbReference>
<evidence type="ECO:0000313" key="6">
    <source>
        <dbReference type="Proteomes" id="UP001549145"/>
    </source>
</evidence>
<dbReference type="Gene3D" id="3.90.470.20">
    <property type="entry name" value="4'-phosphopantetheinyl transferase domain"/>
    <property type="match status" value="1"/>
</dbReference>
<accession>A0ABV2LA32</accession>
<dbReference type="InterPro" id="IPR050559">
    <property type="entry name" value="P-Pant_transferase_sf"/>
</dbReference>
<dbReference type="EMBL" id="JBEPMM010000009">
    <property type="protein sequence ID" value="MET3693601.1"/>
    <property type="molecule type" value="Genomic_DNA"/>
</dbReference>
<organism evidence="5 6">
    <name type="scientific">Methylobacterium goesingense</name>
    <dbReference type="NCBI Taxonomy" id="243690"/>
    <lineage>
        <taxon>Bacteria</taxon>
        <taxon>Pseudomonadati</taxon>
        <taxon>Pseudomonadota</taxon>
        <taxon>Alphaproteobacteria</taxon>
        <taxon>Hyphomicrobiales</taxon>
        <taxon>Methylobacteriaceae</taxon>
        <taxon>Methylobacterium</taxon>
    </lineage>
</organism>
<proteinExistence type="inferred from homology"/>
<feature type="domain" description="4'-phosphopantetheinyl transferase" evidence="3">
    <location>
        <begin position="117"/>
        <end position="217"/>
    </location>
</feature>
<sequence>MTAWQIAMPAGQPGTAVWHVDLAAIRLTPARARWLSTDEQARAARFLRPQDRDRFVHSHLALRRILSGYLGRDPGDLCFDPAENGKPELGGPDRDRLRFNLSHSGSHALVAIADGTAIGVDVEVARPLGDVMAIARAHFHSGEITTLAGRSAAERPMAFLACWTRKEAVVKALGTGLSLPLDSFEVTLPPGPATIRSWARGASPCHDWSLHHLDLGAEAVGAVAIARGGESCALYRLPSDGETL</sequence>
<comment type="caution">
    <text evidence="5">The sequence shown here is derived from an EMBL/GenBank/DDBJ whole genome shotgun (WGS) entry which is preliminary data.</text>
</comment>
<evidence type="ECO:0000256" key="2">
    <source>
        <dbReference type="ARBA" id="ARBA00022679"/>
    </source>
</evidence>
<dbReference type="PANTHER" id="PTHR12215">
    <property type="entry name" value="PHOSPHOPANTETHEINE TRANSFERASE"/>
    <property type="match status" value="1"/>
</dbReference>
<evidence type="ECO:0000313" key="5">
    <source>
        <dbReference type="EMBL" id="MET3693601.1"/>
    </source>
</evidence>
<reference evidence="5 6" key="1">
    <citation type="submission" date="2024-06" db="EMBL/GenBank/DDBJ databases">
        <title>Genomic Encyclopedia of Type Strains, Phase IV (KMG-IV): sequencing the most valuable type-strain genomes for metagenomic binning, comparative biology and taxonomic classification.</title>
        <authorList>
            <person name="Goeker M."/>
        </authorList>
    </citation>
    <scope>NUCLEOTIDE SEQUENCE [LARGE SCALE GENOMIC DNA]</scope>
    <source>
        <strain evidence="5 6">DSM 21331</strain>
    </source>
</reference>
<dbReference type="InterPro" id="IPR008278">
    <property type="entry name" value="4-PPantetheinyl_Trfase_dom"/>
</dbReference>
<dbReference type="InterPro" id="IPR055066">
    <property type="entry name" value="AASDHPPT_N"/>
</dbReference>
<keyword evidence="6" id="KW-1185">Reference proteome</keyword>
<dbReference type="Pfam" id="PF22624">
    <property type="entry name" value="AASDHPPT_N"/>
    <property type="match status" value="1"/>
</dbReference>
<dbReference type="EC" id="2.7.8.-" evidence="5"/>
<dbReference type="InterPro" id="IPR037143">
    <property type="entry name" value="4-PPantetheinyl_Trfase_dom_sf"/>
</dbReference>
<dbReference type="Pfam" id="PF01648">
    <property type="entry name" value="ACPS"/>
    <property type="match status" value="1"/>
</dbReference>
<evidence type="ECO:0000259" key="4">
    <source>
        <dbReference type="Pfam" id="PF22624"/>
    </source>
</evidence>
<gene>
    <name evidence="5" type="ORF">ABID43_003152</name>
</gene>
<dbReference type="GO" id="GO:0016740">
    <property type="term" value="F:transferase activity"/>
    <property type="evidence" value="ECO:0007669"/>
    <property type="project" value="UniProtKB-KW"/>
</dbReference>
<evidence type="ECO:0000259" key="3">
    <source>
        <dbReference type="Pfam" id="PF01648"/>
    </source>
</evidence>
<name>A0ABV2LA32_9HYPH</name>
<protein>
    <submittedName>
        <fullName evidence="5">4'-phosphopantetheinyl transferase</fullName>
        <ecNumber evidence="5">2.7.8.-</ecNumber>
    </submittedName>
</protein>
<dbReference type="Proteomes" id="UP001549145">
    <property type="component" value="Unassembled WGS sequence"/>
</dbReference>
<dbReference type="RefSeq" id="WP_238278849.1">
    <property type="nucleotide sequence ID" value="NZ_BPQL01000044.1"/>
</dbReference>
<comment type="similarity">
    <text evidence="1">Belongs to the P-Pant transferase superfamily. Gsp/Sfp/HetI/AcpT family.</text>
</comment>